<evidence type="ECO:0000313" key="11">
    <source>
        <dbReference type="EMBL" id="AXA35032.1"/>
    </source>
</evidence>
<keyword evidence="2" id="KW-0321">Glycogen metabolism</keyword>
<keyword evidence="7" id="KW-0320">Glycogen biosynthesis</keyword>
<dbReference type="Pfam" id="PF24894">
    <property type="entry name" value="Hexapep_GlmU"/>
    <property type="match status" value="1"/>
</dbReference>
<evidence type="ECO:0000256" key="7">
    <source>
        <dbReference type="ARBA" id="ARBA00023056"/>
    </source>
</evidence>
<evidence type="ECO:0000256" key="1">
    <source>
        <dbReference type="ARBA" id="ARBA00010443"/>
    </source>
</evidence>
<keyword evidence="5" id="KW-0547">Nucleotide-binding</keyword>
<dbReference type="Gene3D" id="3.90.550.10">
    <property type="entry name" value="Spore Coat Polysaccharide Biosynthesis Protein SpsA, Chain A"/>
    <property type="match status" value="1"/>
</dbReference>
<evidence type="ECO:0000313" key="12">
    <source>
        <dbReference type="Proteomes" id="UP000262583"/>
    </source>
</evidence>
<dbReference type="PANTHER" id="PTHR43523">
    <property type="entry name" value="GLUCOSE-1-PHOSPHATE ADENYLYLTRANSFERASE-RELATED"/>
    <property type="match status" value="1"/>
</dbReference>
<dbReference type="KEGG" id="schv:BRCON_0255"/>
<feature type="domain" description="Nucleotidyl transferase" evidence="9">
    <location>
        <begin position="7"/>
        <end position="256"/>
    </location>
</feature>
<dbReference type="EMBL" id="CP030759">
    <property type="protein sequence ID" value="AXA35032.1"/>
    <property type="molecule type" value="Genomic_DNA"/>
</dbReference>
<dbReference type="Gene3D" id="2.160.10.10">
    <property type="entry name" value="Hexapeptide repeat proteins"/>
    <property type="match status" value="1"/>
</dbReference>
<feature type="domain" description="Glucose-1-phosphate adenylyltransferase/Bifunctional protein GlmU-like C-terminal hexapeptide" evidence="10">
    <location>
        <begin position="289"/>
        <end position="361"/>
    </location>
</feature>
<accession>A0A2Z4Y2S6</accession>
<evidence type="ECO:0000256" key="3">
    <source>
        <dbReference type="ARBA" id="ARBA00022679"/>
    </source>
</evidence>
<evidence type="ECO:0000259" key="9">
    <source>
        <dbReference type="Pfam" id="PF00483"/>
    </source>
</evidence>
<evidence type="ECO:0000256" key="5">
    <source>
        <dbReference type="ARBA" id="ARBA00022741"/>
    </source>
</evidence>
<evidence type="ECO:0000256" key="8">
    <source>
        <dbReference type="ARBA" id="ARBA00023277"/>
    </source>
</evidence>
<evidence type="ECO:0000256" key="6">
    <source>
        <dbReference type="ARBA" id="ARBA00022840"/>
    </source>
</evidence>
<keyword evidence="8" id="KW-0119">Carbohydrate metabolism</keyword>
<dbReference type="Proteomes" id="UP000262583">
    <property type="component" value="Chromosome"/>
</dbReference>
<keyword evidence="6" id="KW-0067">ATP-binding</keyword>
<dbReference type="InterPro" id="IPR005836">
    <property type="entry name" value="ADP_Glu_pyroP_CS"/>
</dbReference>
<dbReference type="SUPFAM" id="SSF53448">
    <property type="entry name" value="Nucleotide-diphospho-sugar transferases"/>
    <property type="match status" value="1"/>
</dbReference>
<dbReference type="InterPro" id="IPR011831">
    <property type="entry name" value="ADP-Glc_PPase"/>
</dbReference>
<dbReference type="AlphaFoldDB" id="A0A2Z4Y2S6"/>
<gene>
    <name evidence="11" type="ORF">BRCON_0255</name>
</gene>
<dbReference type="GO" id="GO:0005978">
    <property type="term" value="P:glycogen biosynthetic process"/>
    <property type="evidence" value="ECO:0007669"/>
    <property type="project" value="UniProtKB-KW"/>
</dbReference>
<dbReference type="InterPro" id="IPR056818">
    <property type="entry name" value="GlmU/GlgC-like_hexapep"/>
</dbReference>
<dbReference type="SUPFAM" id="SSF51161">
    <property type="entry name" value="Trimeric LpxA-like enzymes"/>
    <property type="match status" value="1"/>
</dbReference>
<comment type="similarity">
    <text evidence="1">Belongs to the bacterial/plant glucose-1-phosphate adenylyltransferase family.</text>
</comment>
<name>A0A2Z4Y2S6_SUMC1</name>
<keyword evidence="3 11" id="KW-0808">Transferase</keyword>
<dbReference type="GO" id="GO:0005524">
    <property type="term" value="F:ATP binding"/>
    <property type="evidence" value="ECO:0007669"/>
    <property type="project" value="UniProtKB-KW"/>
</dbReference>
<dbReference type="InterPro" id="IPR011004">
    <property type="entry name" value="Trimer_LpxA-like_sf"/>
</dbReference>
<reference evidence="11 12" key="1">
    <citation type="submission" date="2018-05" db="EMBL/GenBank/DDBJ databases">
        <title>A metagenomic window into the 2 km-deep terrestrial subsurface aquifer revealed taxonomically and functionally diverse microbial community comprising novel uncultured bacterial lineages.</title>
        <authorList>
            <person name="Kadnikov V.V."/>
            <person name="Mardanov A.V."/>
            <person name="Beletsky A.V."/>
            <person name="Banks D."/>
            <person name="Pimenov N.V."/>
            <person name="Frank Y.A."/>
            <person name="Karnachuk O.V."/>
            <person name="Ravin N.V."/>
        </authorList>
    </citation>
    <scope>NUCLEOTIDE SEQUENCE [LARGE SCALE GENOMIC DNA]</scope>
    <source>
        <strain evidence="11">BY</strain>
    </source>
</reference>
<dbReference type="GO" id="GO:0008878">
    <property type="term" value="F:glucose-1-phosphate adenylyltransferase activity"/>
    <property type="evidence" value="ECO:0007669"/>
    <property type="project" value="InterPro"/>
</dbReference>
<evidence type="ECO:0000256" key="2">
    <source>
        <dbReference type="ARBA" id="ARBA00022600"/>
    </source>
</evidence>
<proteinExistence type="inferred from homology"/>
<evidence type="ECO:0000256" key="4">
    <source>
        <dbReference type="ARBA" id="ARBA00022695"/>
    </source>
</evidence>
<sequence length="405" mass="45202">MTRKTIALVLAGGKTGQYGVLTRNRAKGALTFAGHYRIIDFTLSNLKHSRIENIGLVIQYLPASLIEHVGVGQHWDLNGYGRCLKIMPPFVGVEKTEWYKGTADALYQNWNFVQDLDPELIVVASGEHVYHLNFCEAIAFHRDNNADVTMITCELRPEQCRTRFGYVLVGDNMRVERFCEKPAVPPCTTASTGMYVFRREVLEELLAKNAQEDKHNLAKDVLEPIVHELNSFAYPMQGPWEYMENVADYFDTHMRFLRQDGFEMLRQWGIITNLEFRDVGVAPAARIGTHANVSESLVCSKCFIEGTVENSILSPGVQVQRGAVVRNSILMHDCVVEEGAVLEHVISDRDAVFGEQCRVGSAEAPAYPDPAMGRLTLVGKAARIEAGAIVQQGKEVPHRGVVPAR</sequence>
<evidence type="ECO:0000259" key="10">
    <source>
        <dbReference type="Pfam" id="PF24894"/>
    </source>
</evidence>
<organism evidence="11 12">
    <name type="scientific">Sumerlaea chitinivorans</name>
    <dbReference type="NCBI Taxonomy" id="2250252"/>
    <lineage>
        <taxon>Bacteria</taxon>
        <taxon>Candidatus Sumerlaeota</taxon>
        <taxon>Candidatus Sumerlaeia</taxon>
        <taxon>Candidatus Sumerlaeales</taxon>
        <taxon>Candidatus Sumerlaeaceae</taxon>
        <taxon>Candidatus Sumerlaea</taxon>
    </lineage>
</organism>
<dbReference type="Pfam" id="PF00483">
    <property type="entry name" value="NTP_transferase"/>
    <property type="match status" value="1"/>
</dbReference>
<dbReference type="CDD" id="cd04651">
    <property type="entry name" value="LbH_G1P_AT_C"/>
    <property type="match status" value="1"/>
</dbReference>
<keyword evidence="4 11" id="KW-0548">Nucleotidyltransferase</keyword>
<dbReference type="PANTHER" id="PTHR43523:SF2">
    <property type="entry name" value="GLUCOSE-1-PHOSPHATE ADENYLYLTRANSFERASE"/>
    <property type="match status" value="1"/>
</dbReference>
<dbReference type="InterPro" id="IPR005835">
    <property type="entry name" value="NTP_transferase_dom"/>
</dbReference>
<dbReference type="CDD" id="cd02508">
    <property type="entry name" value="ADP_Glucose_PP"/>
    <property type="match status" value="1"/>
</dbReference>
<protein>
    <submittedName>
        <fullName evidence="11">Glucose-1-phosphate adenylyltransferase</fullName>
    </submittedName>
</protein>
<dbReference type="InterPro" id="IPR029044">
    <property type="entry name" value="Nucleotide-diphossugar_trans"/>
</dbReference>
<dbReference type="PROSITE" id="PS00809">
    <property type="entry name" value="ADP_GLC_PYROPHOSPH_2"/>
    <property type="match status" value="1"/>
</dbReference>